<organism evidence="2 3">
    <name type="scientific">Sulfuritortus calidifontis</name>
    <dbReference type="NCBI Taxonomy" id="1914471"/>
    <lineage>
        <taxon>Bacteria</taxon>
        <taxon>Pseudomonadati</taxon>
        <taxon>Pseudomonadota</taxon>
        <taxon>Betaproteobacteria</taxon>
        <taxon>Nitrosomonadales</taxon>
        <taxon>Thiobacillaceae</taxon>
        <taxon>Sulfuritortus</taxon>
    </lineage>
</organism>
<evidence type="ECO:0008006" key="4">
    <source>
        <dbReference type="Google" id="ProtNLM"/>
    </source>
</evidence>
<gene>
    <name evidence="2" type="ORF">EDC61_10587</name>
</gene>
<dbReference type="AlphaFoldDB" id="A0A4R3JYS0"/>
<accession>A0A4R3JYS0</accession>
<sequence>MQTSEIKPSKKPAAKPKTAATKPAAAKRTTAGTARKTKPLDADLRHKLITETAHFLSEKRRSGASELDDWLFAEKLVEGVSGAIR</sequence>
<name>A0A4R3JYS0_9PROT</name>
<evidence type="ECO:0000313" key="2">
    <source>
        <dbReference type="EMBL" id="TCS72433.1"/>
    </source>
</evidence>
<feature type="region of interest" description="Disordered" evidence="1">
    <location>
        <begin position="1"/>
        <end position="41"/>
    </location>
</feature>
<dbReference type="EMBL" id="SLZY01000005">
    <property type="protein sequence ID" value="TCS72433.1"/>
    <property type="molecule type" value="Genomic_DNA"/>
</dbReference>
<evidence type="ECO:0000313" key="3">
    <source>
        <dbReference type="Proteomes" id="UP000295135"/>
    </source>
</evidence>
<reference evidence="2 3" key="1">
    <citation type="submission" date="2019-03" db="EMBL/GenBank/DDBJ databases">
        <title>Genomic Encyclopedia of Type Strains, Phase IV (KMG-IV): sequencing the most valuable type-strain genomes for metagenomic binning, comparative biology and taxonomic classification.</title>
        <authorList>
            <person name="Goeker M."/>
        </authorList>
    </citation>
    <scope>NUCLEOTIDE SEQUENCE [LARGE SCALE GENOMIC DNA]</scope>
    <source>
        <strain evidence="2 3">DSM 103923</strain>
    </source>
</reference>
<feature type="compositionally biased region" description="Low complexity" evidence="1">
    <location>
        <begin position="15"/>
        <end position="34"/>
    </location>
</feature>
<protein>
    <recommendedName>
        <fullName evidence="4">DUF2934 family protein</fullName>
    </recommendedName>
</protein>
<proteinExistence type="predicted"/>
<keyword evidence="3" id="KW-1185">Reference proteome</keyword>
<comment type="caution">
    <text evidence="2">The sequence shown here is derived from an EMBL/GenBank/DDBJ whole genome shotgun (WGS) entry which is preliminary data.</text>
</comment>
<dbReference type="Proteomes" id="UP000295135">
    <property type="component" value="Unassembled WGS sequence"/>
</dbReference>
<dbReference type="RefSeq" id="WP_126463492.1">
    <property type="nucleotide sequence ID" value="NZ_AP018721.1"/>
</dbReference>
<evidence type="ECO:0000256" key="1">
    <source>
        <dbReference type="SAM" id="MobiDB-lite"/>
    </source>
</evidence>